<feature type="transmembrane region" description="Helical" evidence="1">
    <location>
        <begin position="58"/>
        <end position="81"/>
    </location>
</feature>
<comment type="caution">
    <text evidence="3">The sequence shown here is derived from an EMBL/GenBank/DDBJ whole genome shotgun (WGS) entry which is preliminary data.</text>
</comment>
<evidence type="ECO:0000313" key="4">
    <source>
        <dbReference type="Proteomes" id="UP000011625"/>
    </source>
</evidence>
<sequence>MSERVRSFAGAASQVVPNSQTPTVRLSAGLVAVVGIALLTLTRIAVNVPVGLPLVSSSVWFDTVTTAAVVGPAGGIILLGVTAEEAWERIGLILVGVFGLLSALTTAIAVPAVGVIVAGSWLLLIGRARGFERQDYRWQTLGGLVAIALLGSLALSLFGVIGVRPATLRPAGTTLALIGMAATPLAVRSSLGPLAVGALTGVGTFSLTASAPFVSGAIVLIAGSAVGASAVLLAAAVGGLTATITEGVMRHRITPAVAGLLLLMAGVPSSIPRALSVVLAVALILGILFDTRGDSA</sequence>
<reference evidence="3 4" key="1">
    <citation type="journal article" date="2014" name="PLoS Genet.">
        <title>Phylogenetically driven sequencing of extremely halophilic archaea reveals strategies for static and dynamic osmo-response.</title>
        <authorList>
            <person name="Becker E.A."/>
            <person name="Seitzer P.M."/>
            <person name="Tritt A."/>
            <person name="Larsen D."/>
            <person name="Krusor M."/>
            <person name="Yao A.I."/>
            <person name="Wu D."/>
            <person name="Madern D."/>
            <person name="Eisen J.A."/>
            <person name="Darling A.E."/>
            <person name="Facciotti M.T."/>
        </authorList>
    </citation>
    <scope>NUCLEOTIDE SEQUENCE [LARGE SCALE GENOMIC DNA]</scope>
    <source>
        <strain evidence="3 4">DSM 8989</strain>
    </source>
</reference>
<protein>
    <submittedName>
        <fullName evidence="3">ABC-type phosphate transport system permease component</fullName>
    </submittedName>
</protein>
<proteinExistence type="predicted"/>
<dbReference type="InterPro" id="IPR058381">
    <property type="entry name" value="DUF8068"/>
</dbReference>
<accession>M0MSG0</accession>
<dbReference type="Pfam" id="PF26265">
    <property type="entry name" value="DUF8068"/>
    <property type="match status" value="1"/>
</dbReference>
<dbReference type="EMBL" id="AOME01000087">
    <property type="protein sequence ID" value="EMA48667.1"/>
    <property type="molecule type" value="Genomic_DNA"/>
</dbReference>
<dbReference type="AlphaFoldDB" id="M0MSG0"/>
<evidence type="ECO:0000313" key="3">
    <source>
        <dbReference type="EMBL" id="EMA48667.1"/>
    </source>
</evidence>
<feature type="transmembrane region" description="Helical" evidence="1">
    <location>
        <begin position="220"/>
        <end position="244"/>
    </location>
</feature>
<organism evidence="3 4">
    <name type="scientific">Halococcus salifodinae DSM 8989</name>
    <dbReference type="NCBI Taxonomy" id="1227456"/>
    <lineage>
        <taxon>Archaea</taxon>
        <taxon>Methanobacteriati</taxon>
        <taxon>Methanobacteriota</taxon>
        <taxon>Stenosarchaea group</taxon>
        <taxon>Halobacteria</taxon>
        <taxon>Halobacteriales</taxon>
        <taxon>Halococcaceae</taxon>
        <taxon>Halococcus</taxon>
    </lineage>
</organism>
<keyword evidence="4" id="KW-1185">Reference proteome</keyword>
<feature type="transmembrane region" description="Helical" evidence="1">
    <location>
        <begin position="138"/>
        <end position="161"/>
    </location>
</feature>
<dbReference type="STRING" id="1227456.C450_19059"/>
<name>M0MSG0_9EURY</name>
<evidence type="ECO:0000256" key="1">
    <source>
        <dbReference type="SAM" id="Phobius"/>
    </source>
</evidence>
<feature type="transmembrane region" description="Helical" evidence="1">
    <location>
        <begin position="93"/>
        <end position="126"/>
    </location>
</feature>
<gene>
    <name evidence="3" type="ORF">C450_19059</name>
</gene>
<dbReference type="PATRIC" id="fig|1227456.3.peg.3871"/>
<keyword evidence="1" id="KW-1133">Transmembrane helix</keyword>
<feature type="transmembrane region" description="Helical" evidence="1">
    <location>
        <begin position="256"/>
        <end position="289"/>
    </location>
</feature>
<feature type="transmembrane region" description="Helical" evidence="1">
    <location>
        <begin position="26"/>
        <end position="46"/>
    </location>
</feature>
<feature type="transmembrane region" description="Helical" evidence="1">
    <location>
        <begin position="167"/>
        <end position="187"/>
    </location>
</feature>
<dbReference type="Proteomes" id="UP000011625">
    <property type="component" value="Unassembled WGS sequence"/>
</dbReference>
<keyword evidence="1" id="KW-0812">Transmembrane</keyword>
<feature type="domain" description="DUF8068" evidence="2">
    <location>
        <begin position="25"/>
        <end position="285"/>
    </location>
</feature>
<keyword evidence="1" id="KW-0472">Membrane</keyword>
<evidence type="ECO:0000259" key="2">
    <source>
        <dbReference type="Pfam" id="PF26265"/>
    </source>
</evidence>